<dbReference type="Pfam" id="PF00583">
    <property type="entry name" value="Acetyltransf_1"/>
    <property type="match status" value="1"/>
</dbReference>
<dbReference type="RefSeq" id="WP_115000590.1">
    <property type="nucleotide sequence ID" value="NZ_UFXS01000001.1"/>
</dbReference>
<organism evidence="4 5">
    <name type="scientific">Empedobacter falsenii</name>
    <dbReference type="NCBI Taxonomy" id="343874"/>
    <lineage>
        <taxon>Bacteria</taxon>
        <taxon>Pseudomonadati</taxon>
        <taxon>Bacteroidota</taxon>
        <taxon>Flavobacteriia</taxon>
        <taxon>Flavobacteriales</taxon>
        <taxon>Weeksellaceae</taxon>
        <taxon>Empedobacter</taxon>
    </lineage>
</organism>
<name>A0A376GD25_9FLAO</name>
<dbReference type="Gene3D" id="3.40.630.30">
    <property type="match status" value="1"/>
</dbReference>
<dbReference type="GO" id="GO:0006508">
    <property type="term" value="P:proteolysis"/>
    <property type="evidence" value="ECO:0007669"/>
    <property type="project" value="UniProtKB-KW"/>
</dbReference>
<gene>
    <name evidence="4" type="primary">paiA_2</name>
    <name evidence="4" type="ORF">NCTC13456_02319</name>
</gene>
<keyword evidence="2 4" id="KW-0012">Acyltransferase</keyword>
<evidence type="ECO:0000256" key="1">
    <source>
        <dbReference type="ARBA" id="ARBA00022679"/>
    </source>
</evidence>
<dbReference type="InterPro" id="IPR051556">
    <property type="entry name" value="N-term/lysine_N-AcTrnsfr"/>
</dbReference>
<dbReference type="PROSITE" id="PS51186">
    <property type="entry name" value="GNAT"/>
    <property type="match status" value="1"/>
</dbReference>
<dbReference type="GO" id="GO:0016747">
    <property type="term" value="F:acyltransferase activity, transferring groups other than amino-acyl groups"/>
    <property type="evidence" value="ECO:0007669"/>
    <property type="project" value="InterPro"/>
</dbReference>
<dbReference type="Proteomes" id="UP000254737">
    <property type="component" value="Unassembled WGS sequence"/>
</dbReference>
<dbReference type="InterPro" id="IPR016181">
    <property type="entry name" value="Acyl_CoA_acyltransferase"/>
</dbReference>
<evidence type="ECO:0000313" key="5">
    <source>
        <dbReference type="Proteomes" id="UP000254737"/>
    </source>
</evidence>
<evidence type="ECO:0000313" key="4">
    <source>
        <dbReference type="EMBL" id="STD58695.1"/>
    </source>
</evidence>
<feature type="domain" description="N-acetyltransferase" evidence="3">
    <location>
        <begin position="5"/>
        <end position="173"/>
    </location>
</feature>
<sequence>MNEEITIKRVEEKDILKLQEISKKTFADTFSSSNSEEDMQKYLTESFSEDQLLKELKNQNSLFFFAMINQEIVGYLKLNIGDAQTEVYDMNSLEIERIYVLESFLGKKIGQILFNKAVEITKNLNLHTIWLGVWEKNVSAISFYLKNGFEKFDQHIFRLGDDEQIDYMMRLKL</sequence>
<dbReference type="SUPFAM" id="SSF55729">
    <property type="entry name" value="Acyl-CoA N-acyltransferases (Nat)"/>
    <property type="match status" value="1"/>
</dbReference>
<reference evidence="4 5" key="1">
    <citation type="submission" date="2018-06" db="EMBL/GenBank/DDBJ databases">
        <authorList>
            <consortium name="Pathogen Informatics"/>
            <person name="Doyle S."/>
        </authorList>
    </citation>
    <scope>NUCLEOTIDE SEQUENCE [LARGE SCALE GENOMIC DNA]</scope>
    <source>
        <strain evidence="4 5">NCTC13456</strain>
    </source>
</reference>
<dbReference type="EMBL" id="UFXS01000001">
    <property type="protein sequence ID" value="STD58695.1"/>
    <property type="molecule type" value="Genomic_DNA"/>
</dbReference>
<evidence type="ECO:0000256" key="2">
    <source>
        <dbReference type="ARBA" id="ARBA00023315"/>
    </source>
</evidence>
<dbReference type="PANTHER" id="PTHR42919:SF8">
    <property type="entry name" value="N-ALPHA-ACETYLTRANSFERASE 50"/>
    <property type="match status" value="1"/>
</dbReference>
<keyword evidence="4" id="KW-0378">Hydrolase</keyword>
<dbReference type="CDD" id="cd04301">
    <property type="entry name" value="NAT_SF"/>
    <property type="match status" value="1"/>
</dbReference>
<protein>
    <submittedName>
        <fullName evidence="4">Protease synthase and sporulation negative regulatory protein PAI 1</fullName>
        <ecNumber evidence="4">2.3.1.-</ecNumber>
    </submittedName>
</protein>
<proteinExistence type="predicted"/>
<accession>A0A376GD25</accession>
<dbReference type="AlphaFoldDB" id="A0A376GD25"/>
<dbReference type="GO" id="GO:0008233">
    <property type="term" value="F:peptidase activity"/>
    <property type="evidence" value="ECO:0007669"/>
    <property type="project" value="UniProtKB-KW"/>
</dbReference>
<dbReference type="STRING" id="343874.GCA_000805695_00451"/>
<dbReference type="InterPro" id="IPR000182">
    <property type="entry name" value="GNAT_dom"/>
</dbReference>
<keyword evidence="4" id="KW-0645">Protease</keyword>
<dbReference type="EC" id="2.3.1.-" evidence="4"/>
<keyword evidence="1 4" id="KW-0808">Transferase</keyword>
<dbReference type="PANTHER" id="PTHR42919">
    <property type="entry name" value="N-ALPHA-ACETYLTRANSFERASE"/>
    <property type="match status" value="1"/>
</dbReference>
<evidence type="ECO:0000259" key="3">
    <source>
        <dbReference type="PROSITE" id="PS51186"/>
    </source>
</evidence>